<proteinExistence type="predicted"/>
<dbReference type="EMBL" id="SDMP01000002">
    <property type="protein sequence ID" value="RYR73069.1"/>
    <property type="molecule type" value="Genomic_DNA"/>
</dbReference>
<dbReference type="Proteomes" id="UP000289738">
    <property type="component" value="Chromosome A02"/>
</dbReference>
<evidence type="ECO:0000313" key="1">
    <source>
        <dbReference type="EMBL" id="RYR73069.1"/>
    </source>
</evidence>
<evidence type="ECO:0008006" key="3">
    <source>
        <dbReference type="Google" id="ProtNLM"/>
    </source>
</evidence>
<accession>A0A445ECN2</accession>
<dbReference type="AlphaFoldDB" id="A0A445ECN2"/>
<comment type="caution">
    <text evidence="1">The sequence shown here is derived from an EMBL/GenBank/DDBJ whole genome shotgun (WGS) entry which is preliminary data.</text>
</comment>
<gene>
    <name evidence="1" type="ORF">Ahy_A02g007364</name>
</gene>
<name>A0A445ECN2_ARAHY</name>
<reference evidence="1 2" key="1">
    <citation type="submission" date="2019-01" db="EMBL/GenBank/DDBJ databases">
        <title>Sequencing of cultivated peanut Arachis hypogaea provides insights into genome evolution and oil improvement.</title>
        <authorList>
            <person name="Chen X."/>
        </authorList>
    </citation>
    <scope>NUCLEOTIDE SEQUENCE [LARGE SCALE GENOMIC DNA]</scope>
    <source>
        <strain evidence="2">cv. Fuhuasheng</strain>
        <tissue evidence="1">Leaves</tissue>
    </source>
</reference>
<keyword evidence="2" id="KW-1185">Reference proteome</keyword>
<protein>
    <recommendedName>
        <fullName evidence="3">Transposase MuDR plant domain-containing protein</fullName>
    </recommendedName>
</protein>
<organism evidence="1 2">
    <name type="scientific">Arachis hypogaea</name>
    <name type="common">Peanut</name>
    <dbReference type="NCBI Taxonomy" id="3818"/>
    <lineage>
        <taxon>Eukaryota</taxon>
        <taxon>Viridiplantae</taxon>
        <taxon>Streptophyta</taxon>
        <taxon>Embryophyta</taxon>
        <taxon>Tracheophyta</taxon>
        <taxon>Spermatophyta</taxon>
        <taxon>Magnoliopsida</taxon>
        <taxon>eudicotyledons</taxon>
        <taxon>Gunneridae</taxon>
        <taxon>Pentapetalae</taxon>
        <taxon>rosids</taxon>
        <taxon>fabids</taxon>
        <taxon>Fabales</taxon>
        <taxon>Fabaceae</taxon>
        <taxon>Papilionoideae</taxon>
        <taxon>50 kb inversion clade</taxon>
        <taxon>dalbergioids sensu lato</taxon>
        <taxon>Dalbergieae</taxon>
        <taxon>Pterocarpus clade</taxon>
        <taxon>Arachis</taxon>
    </lineage>
</organism>
<sequence length="109" mass="12971">MAPNVIDMANTLANEYLFEQPSFMRALDLEVMYVPEFPEYMNGDGEFAVEIEFRSRKVIIMVIKDYIIRRGVDYRVYESESLIFYAKCTQYGLDCDWLIRVSMISKKYY</sequence>
<evidence type="ECO:0000313" key="2">
    <source>
        <dbReference type="Proteomes" id="UP000289738"/>
    </source>
</evidence>